<evidence type="ECO:0000313" key="2">
    <source>
        <dbReference type="Proteomes" id="UP000265509"/>
    </source>
</evidence>
<dbReference type="GO" id="GO:0001517">
    <property type="term" value="F:N-acetylglucosamine 6-O-sulfotransferase activity"/>
    <property type="evidence" value="ECO:0007669"/>
    <property type="project" value="TreeGrafter"/>
</dbReference>
<name>A0A3L7DV99_9GAMM</name>
<proteinExistence type="predicted"/>
<dbReference type="PANTHER" id="PTHR10704:SF44">
    <property type="entry name" value="LD35051P-RELATED"/>
    <property type="match status" value="1"/>
</dbReference>
<reference evidence="1 2" key="1">
    <citation type="submission" date="2018-07" db="EMBL/GenBank/DDBJ databases">
        <title>Halioglobus sp. genome submission.</title>
        <authorList>
            <person name="Ye M.-Q."/>
            <person name="Du Z.-J."/>
        </authorList>
    </citation>
    <scope>NUCLEOTIDE SEQUENCE [LARGE SCALE GENOMIC DNA]</scope>
    <source>
        <strain evidence="1 2">U0301</strain>
    </source>
</reference>
<accession>A0A3L7DV99</accession>
<dbReference type="Gene3D" id="3.40.50.300">
    <property type="entry name" value="P-loop containing nucleotide triphosphate hydrolases"/>
    <property type="match status" value="1"/>
</dbReference>
<gene>
    <name evidence="1" type="ORF">DWB85_13950</name>
</gene>
<dbReference type="InterPro" id="IPR051135">
    <property type="entry name" value="Gal/GlcNAc/GalNAc_ST"/>
</dbReference>
<dbReference type="OrthoDB" id="9815894at2"/>
<protein>
    <submittedName>
        <fullName evidence="1">Sulfotransferase</fullName>
    </submittedName>
</protein>
<dbReference type="Pfam" id="PF13469">
    <property type="entry name" value="Sulfotransfer_3"/>
    <property type="match status" value="1"/>
</dbReference>
<dbReference type="GO" id="GO:0006790">
    <property type="term" value="P:sulfur compound metabolic process"/>
    <property type="evidence" value="ECO:0007669"/>
    <property type="project" value="TreeGrafter"/>
</dbReference>
<dbReference type="GO" id="GO:0006044">
    <property type="term" value="P:N-acetylglucosamine metabolic process"/>
    <property type="evidence" value="ECO:0007669"/>
    <property type="project" value="TreeGrafter"/>
</dbReference>
<dbReference type="PANTHER" id="PTHR10704">
    <property type="entry name" value="CARBOHYDRATE SULFOTRANSFERASE"/>
    <property type="match status" value="1"/>
</dbReference>
<dbReference type="SUPFAM" id="SSF52540">
    <property type="entry name" value="P-loop containing nucleoside triphosphate hydrolases"/>
    <property type="match status" value="1"/>
</dbReference>
<keyword evidence="1" id="KW-0808">Transferase</keyword>
<evidence type="ECO:0000313" key="1">
    <source>
        <dbReference type="EMBL" id="RLQ21224.1"/>
    </source>
</evidence>
<organism evidence="1 2">
    <name type="scientific">Seongchinamella sediminis</name>
    <dbReference type="NCBI Taxonomy" id="2283635"/>
    <lineage>
        <taxon>Bacteria</taxon>
        <taxon>Pseudomonadati</taxon>
        <taxon>Pseudomonadota</taxon>
        <taxon>Gammaproteobacteria</taxon>
        <taxon>Cellvibrionales</taxon>
        <taxon>Halieaceae</taxon>
        <taxon>Seongchinamella</taxon>
    </lineage>
</organism>
<keyword evidence="2" id="KW-1185">Reference proteome</keyword>
<sequence>MAFLQSIHKAVMSEMLKRSLRARPASNQRNFTVPSCHRKYYEKNRLIACEQTPRYLFATREILRAYPDARIINMTRDPRDVLLSQRSKWKRRFLGGSSIPVGEAIRAWCNYHPWLVSRLWKSCVEYADAIDDRRFMSLRFEDLLAKPEREIKKICRFIGIEFESNMLKVPQMGSSSGDDSPNKKGIDTGRAEVWRIRRIRRSERLLCEWICKDQMANLNYVDYLNDGRFSPSLILPLMILPVKVVLALPLNVRRFPKLAHSLKRRFYD</sequence>
<comment type="caution">
    <text evidence="1">The sequence shown here is derived from an EMBL/GenBank/DDBJ whole genome shotgun (WGS) entry which is preliminary data.</text>
</comment>
<dbReference type="RefSeq" id="WP_117955880.1">
    <property type="nucleotide sequence ID" value="NZ_QRAN01000015.1"/>
</dbReference>
<dbReference type="EMBL" id="QRAN01000015">
    <property type="protein sequence ID" value="RLQ21224.1"/>
    <property type="molecule type" value="Genomic_DNA"/>
</dbReference>
<dbReference type="InterPro" id="IPR027417">
    <property type="entry name" value="P-loop_NTPase"/>
</dbReference>
<dbReference type="Proteomes" id="UP000265509">
    <property type="component" value="Unassembled WGS sequence"/>
</dbReference>
<dbReference type="AlphaFoldDB" id="A0A3L7DV99"/>